<proteinExistence type="predicted"/>
<protein>
    <submittedName>
        <fullName evidence="1">Uncharacterized protein</fullName>
    </submittedName>
</protein>
<gene>
    <name evidence="1" type="ordered locus">SE_0333</name>
</gene>
<reference evidence="1 2" key="1">
    <citation type="journal article" date="2003" name="Mol. Microbiol.">
        <title>Genome-based analysis of virulence genes in a non-biofilm-forming Staphylococcus epidermidis strain (ATCC 12228).</title>
        <authorList>
            <person name="Zhang Y.Q."/>
            <person name="Ren S.X."/>
            <person name="Li H.L."/>
            <person name="Wang Y.X."/>
            <person name="Fu G."/>
            <person name="Yang J."/>
            <person name="Qin Z.Q."/>
            <person name="Miao Y.G."/>
            <person name="Wang W.Y."/>
            <person name="Chen R.S."/>
            <person name="Shen Y."/>
            <person name="Chen Z."/>
            <person name="Yuan Z.H."/>
            <person name="Zhao G.P."/>
            <person name="Qu D."/>
            <person name="Danchin A."/>
            <person name="Wen Y.M."/>
        </authorList>
    </citation>
    <scope>NUCLEOTIDE SEQUENCE [LARGE SCALE GENOMIC DNA]</scope>
    <source>
        <strain evidence="2">ATCC 12228 / FDA PCI 1200</strain>
    </source>
</reference>
<dbReference type="KEGG" id="sep:SE_0333"/>
<dbReference type="HOGENOM" id="CLU_3383935_0_0_9"/>
<evidence type="ECO:0000313" key="2">
    <source>
        <dbReference type="Proteomes" id="UP000001411"/>
    </source>
</evidence>
<organism evidence="1 2">
    <name type="scientific">Staphylococcus epidermidis (strain ATCC 12228 / FDA PCI 1200)</name>
    <dbReference type="NCBI Taxonomy" id="176280"/>
    <lineage>
        <taxon>Bacteria</taxon>
        <taxon>Bacillati</taxon>
        <taxon>Bacillota</taxon>
        <taxon>Bacilli</taxon>
        <taxon>Bacillales</taxon>
        <taxon>Staphylococcaceae</taxon>
        <taxon>Staphylococcus</taxon>
    </lineage>
</organism>
<dbReference type="EMBL" id="AE015929">
    <property type="protein sequence ID" value="AAO03930.1"/>
    <property type="molecule type" value="Genomic_DNA"/>
</dbReference>
<accession>A0A0H2VER1</accession>
<name>A0A0H2VER1_STAES</name>
<evidence type="ECO:0000313" key="1">
    <source>
        <dbReference type="EMBL" id="AAO03930.1"/>
    </source>
</evidence>
<dbReference type="AlphaFoldDB" id="A0A0H2VER1"/>
<sequence>MTFLGKTGQFASASLHNVTTISDSIKMSLFIRG</sequence>
<dbReference type="Proteomes" id="UP000001411">
    <property type="component" value="Chromosome"/>
</dbReference>